<keyword evidence="7" id="KW-0012">Acyltransferase</keyword>
<dbReference type="InterPro" id="IPR004255">
    <property type="entry name" value="O-acyltransferase_WSD1_N"/>
</dbReference>
<dbReference type="InterPro" id="IPR045034">
    <property type="entry name" value="O-acyltransferase_WSD1-like"/>
</dbReference>
<dbReference type="EMBL" id="BAAAEI010000006">
    <property type="protein sequence ID" value="GAA0350398.1"/>
    <property type="molecule type" value="Genomic_DNA"/>
</dbReference>
<evidence type="ECO:0000256" key="5">
    <source>
        <dbReference type="ARBA" id="ARBA00022679"/>
    </source>
</evidence>
<protein>
    <recommendedName>
        <fullName evidence="4">diacylglycerol O-acyltransferase</fullName>
        <ecNumber evidence="4">2.3.1.20</ecNumber>
    </recommendedName>
</protein>
<feature type="domain" description="O-acyltransferase WSD1 C-terminal" evidence="10">
    <location>
        <begin position="305"/>
        <end position="450"/>
    </location>
</feature>
<evidence type="ECO:0000313" key="12">
    <source>
        <dbReference type="Proteomes" id="UP001501757"/>
    </source>
</evidence>
<evidence type="ECO:0000256" key="4">
    <source>
        <dbReference type="ARBA" id="ARBA00013244"/>
    </source>
</evidence>
<evidence type="ECO:0000313" key="11">
    <source>
        <dbReference type="EMBL" id="GAA0350398.1"/>
    </source>
</evidence>
<proteinExistence type="inferred from homology"/>
<dbReference type="Pfam" id="PF03007">
    <property type="entry name" value="WS_DGAT_cat"/>
    <property type="match status" value="1"/>
</dbReference>
<dbReference type="Proteomes" id="UP001501757">
    <property type="component" value="Unassembled WGS sequence"/>
</dbReference>
<dbReference type="PANTHER" id="PTHR31650">
    <property type="entry name" value="O-ACYLTRANSFERASE (WSD1-LIKE) FAMILY PROTEIN"/>
    <property type="match status" value="1"/>
</dbReference>
<evidence type="ECO:0000259" key="9">
    <source>
        <dbReference type="Pfam" id="PF03007"/>
    </source>
</evidence>
<gene>
    <name evidence="11" type="ORF">GCM10009092_13480</name>
</gene>
<sequence>MTRKISFLDRAFWITESDSNPKHVACLQLLELPAGAGEDYLPNLAEQFRRFDKPSSPFNTIVEQMLGFPLRLVTVRELDMQYHVQLHIIDDVGDKAGLNRFIAKLHEPRLDRDKPLWQYHLIQSRQGGHFAIYVKIHHMYGDGAALIRWFQAGYREQPDIDGFTPVWALPQPFRQRRPKHWLSGLISSAWHFLRTVVDLFWILFRLLVKLVRINDHYMPIPFSGTRTVLTGQVKPGRVVAVADLDFTRVQALSKRMRASANEILLCCFDIGVHRFLKDYGHHSFKKALYTNMPINLRKPGEQTGGNKIAIVPVKLAHGEMDPYLRLRQIIENHRIVKNAAKRSEPGAFSYYTILIQAVALVVELLHLSDWFKPIANILISNVPGPSQTRYLRDAKLLAAYPISTITPGGGVNITLLTYGQTANIGLVCCNTHISSLDNMAHYFVEAFEMLDKCADDPSLNIEDIGEWVDDEVKSIVDDELKHAQDEALDKELAREPMVH</sequence>
<comment type="pathway">
    <text evidence="2">Lipid metabolism.</text>
</comment>
<evidence type="ECO:0000259" key="10">
    <source>
        <dbReference type="Pfam" id="PF06974"/>
    </source>
</evidence>
<comment type="pathway">
    <text evidence="1">Glycerolipid metabolism; triacylglycerol biosynthesis.</text>
</comment>
<comment type="caution">
    <text evidence="11">The sequence shown here is derived from an EMBL/GenBank/DDBJ whole genome shotgun (WGS) entry which is preliminary data.</text>
</comment>
<dbReference type="PANTHER" id="PTHR31650:SF1">
    <property type="entry name" value="WAX ESTER SYNTHASE_DIACYLGLYCEROL ACYLTRANSFERASE 4-RELATED"/>
    <property type="match status" value="1"/>
</dbReference>
<organism evidence="11 12">
    <name type="scientific">Bowmanella denitrificans</name>
    <dbReference type="NCBI Taxonomy" id="366582"/>
    <lineage>
        <taxon>Bacteria</taxon>
        <taxon>Pseudomonadati</taxon>
        <taxon>Pseudomonadota</taxon>
        <taxon>Gammaproteobacteria</taxon>
        <taxon>Alteromonadales</taxon>
        <taxon>Alteromonadaceae</taxon>
        <taxon>Bowmanella</taxon>
    </lineage>
</organism>
<dbReference type="RefSeq" id="WP_343843288.1">
    <property type="nucleotide sequence ID" value="NZ_BAAAEI010000006.1"/>
</dbReference>
<dbReference type="InterPro" id="IPR009721">
    <property type="entry name" value="O-acyltransferase_WSD1_C"/>
</dbReference>
<name>A0ABN0WYI4_9ALTE</name>
<keyword evidence="5" id="KW-0808">Transferase</keyword>
<keyword evidence="6" id="KW-0319">Glycerol metabolism</keyword>
<keyword evidence="12" id="KW-1185">Reference proteome</keyword>
<evidence type="ECO:0000256" key="6">
    <source>
        <dbReference type="ARBA" id="ARBA00022798"/>
    </source>
</evidence>
<reference evidence="11 12" key="1">
    <citation type="journal article" date="2019" name="Int. J. Syst. Evol. Microbiol.">
        <title>The Global Catalogue of Microorganisms (GCM) 10K type strain sequencing project: providing services to taxonomists for standard genome sequencing and annotation.</title>
        <authorList>
            <consortium name="The Broad Institute Genomics Platform"/>
            <consortium name="The Broad Institute Genome Sequencing Center for Infectious Disease"/>
            <person name="Wu L."/>
            <person name="Ma J."/>
        </authorList>
    </citation>
    <scope>NUCLEOTIDE SEQUENCE [LARGE SCALE GENOMIC DNA]</scope>
    <source>
        <strain evidence="11 12">JCM 13378</strain>
    </source>
</reference>
<evidence type="ECO:0000256" key="1">
    <source>
        <dbReference type="ARBA" id="ARBA00004771"/>
    </source>
</evidence>
<evidence type="ECO:0000256" key="8">
    <source>
        <dbReference type="ARBA" id="ARBA00048109"/>
    </source>
</evidence>
<comment type="catalytic activity">
    <reaction evidence="8">
        <text>an acyl-CoA + a 1,2-diacyl-sn-glycerol = a triacyl-sn-glycerol + CoA</text>
        <dbReference type="Rhea" id="RHEA:10868"/>
        <dbReference type="ChEBI" id="CHEBI:17815"/>
        <dbReference type="ChEBI" id="CHEBI:57287"/>
        <dbReference type="ChEBI" id="CHEBI:58342"/>
        <dbReference type="ChEBI" id="CHEBI:64615"/>
        <dbReference type="EC" id="2.3.1.20"/>
    </reaction>
</comment>
<dbReference type="Pfam" id="PF06974">
    <property type="entry name" value="WS_DGAT_C"/>
    <property type="match status" value="1"/>
</dbReference>
<accession>A0ABN0WYI4</accession>
<evidence type="ECO:0000256" key="7">
    <source>
        <dbReference type="ARBA" id="ARBA00023315"/>
    </source>
</evidence>
<evidence type="ECO:0000256" key="3">
    <source>
        <dbReference type="ARBA" id="ARBA00009587"/>
    </source>
</evidence>
<feature type="domain" description="O-acyltransferase WSD1-like N-terminal" evidence="9">
    <location>
        <begin position="7"/>
        <end position="262"/>
    </location>
</feature>
<evidence type="ECO:0000256" key="2">
    <source>
        <dbReference type="ARBA" id="ARBA00005189"/>
    </source>
</evidence>
<dbReference type="EC" id="2.3.1.20" evidence="4"/>
<comment type="similarity">
    <text evidence="3">Belongs to the long-chain O-acyltransferase family.</text>
</comment>